<gene>
    <name evidence="2" type="ORF">FGO68_gene2819</name>
</gene>
<evidence type="ECO:0000313" key="3">
    <source>
        <dbReference type="Proteomes" id="UP000785679"/>
    </source>
</evidence>
<keyword evidence="3" id="KW-1185">Reference proteome</keyword>
<organism evidence="2 3">
    <name type="scientific">Halteria grandinella</name>
    <dbReference type="NCBI Taxonomy" id="5974"/>
    <lineage>
        <taxon>Eukaryota</taxon>
        <taxon>Sar</taxon>
        <taxon>Alveolata</taxon>
        <taxon>Ciliophora</taxon>
        <taxon>Intramacronucleata</taxon>
        <taxon>Spirotrichea</taxon>
        <taxon>Stichotrichia</taxon>
        <taxon>Sporadotrichida</taxon>
        <taxon>Halteriidae</taxon>
        <taxon>Halteria</taxon>
    </lineage>
</organism>
<protein>
    <submittedName>
        <fullName evidence="2">Uncharacterized protein</fullName>
    </submittedName>
</protein>
<dbReference type="AlphaFoldDB" id="A0A8J8SV19"/>
<sequence>MGPSNDCKIEEPSVLNHALQSDPLSRNLTQYVIDKSSITHRVGGRQVNLAVTLDNNTARQNPYDRVQEGELSHMDKRIRRQKSTQNPFRSRAANGLNLSIGAVTAKQRNGLHNLVDIVIRRDKEMNISEETDLMSSSRTGAGNTGTMLESKFERGGGKGGPYLFEIPTTIMEAESRSSKDTQQAYEKSNQ</sequence>
<feature type="compositionally biased region" description="Polar residues" evidence="1">
    <location>
        <begin position="133"/>
        <end position="147"/>
    </location>
</feature>
<feature type="region of interest" description="Disordered" evidence="1">
    <location>
        <begin position="171"/>
        <end position="190"/>
    </location>
</feature>
<comment type="caution">
    <text evidence="2">The sequence shown here is derived from an EMBL/GenBank/DDBJ whole genome shotgun (WGS) entry which is preliminary data.</text>
</comment>
<feature type="region of interest" description="Disordered" evidence="1">
    <location>
        <begin position="133"/>
        <end position="164"/>
    </location>
</feature>
<reference evidence="2" key="1">
    <citation type="submission" date="2019-06" db="EMBL/GenBank/DDBJ databases">
        <authorList>
            <person name="Zheng W."/>
        </authorList>
    </citation>
    <scope>NUCLEOTIDE SEQUENCE</scope>
    <source>
        <strain evidence="2">QDHG01</strain>
    </source>
</reference>
<accession>A0A8J8SV19</accession>
<proteinExistence type="predicted"/>
<dbReference type="Proteomes" id="UP000785679">
    <property type="component" value="Unassembled WGS sequence"/>
</dbReference>
<feature type="compositionally biased region" description="Polar residues" evidence="1">
    <location>
        <begin position="180"/>
        <end position="190"/>
    </location>
</feature>
<evidence type="ECO:0000256" key="1">
    <source>
        <dbReference type="SAM" id="MobiDB-lite"/>
    </source>
</evidence>
<name>A0A8J8SV19_HALGN</name>
<evidence type="ECO:0000313" key="2">
    <source>
        <dbReference type="EMBL" id="TNV71927.1"/>
    </source>
</evidence>
<dbReference type="EMBL" id="RRYP01025651">
    <property type="protein sequence ID" value="TNV71927.1"/>
    <property type="molecule type" value="Genomic_DNA"/>
</dbReference>